<dbReference type="PANTHER" id="PTHR12966">
    <property type="entry name" value="NADH DEHYDROGENASE UBIQUINONE 1 ALPHA SUBCOMPLEX SUBUNIT 13"/>
    <property type="match status" value="1"/>
</dbReference>
<keyword evidence="4 14" id="KW-0813">Transport</keyword>
<dbReference type="EMBL" id="GANO01003245">
    <property type="protein sequence ID" value="JAB56626.1"/>
    <property type="molecule type" value="mRNA"/>
</dbReference>
<comment type="function">
    <text evidence="14">Complex I functions in the transfer of electrons from NADH to the respiratory chain. Accessory subunit of the mitochondrial membrane respiratory chain NADH dehydrogenase (Complex I), that is believed not to be involved in catalysis.</text>
</comment>
<organism evidence="15">
    <name type="scientific">Corethrella appendiculata</name>
    <dbReference type="NCBI Taxonomy" id="1370023"/>
    <lineage>
        <taxon>Eukaryota</taxon>
        <taxon>Metazoa</taxon>
        <taxon>Ecdysozoa</taxon>
        <taxon>Arthropoda</taxon>
        <taxon>Hexapoda</taxon>
        <taxon>Insecta</taxon>
        <taxon>Pterygota</taxon>
        <taxon>Neoptera</taxon>
        <taxon>Endopterygota</taxon>
        <taxon>Diptera</taxon>
        <taxon>Nematocera</taxon>
        <taxon>Culicoidea</taxon>
        <taxon>Chaoboridae</taxon>
        <taxon>Corethrella</taxon>
    </lineage>
</organism>
<proteinExistence type="evidence at transcript level"/>
<evidence type="ECO:0000256" key="2">
    <source>
        <dbReference type="ARBA" id="ARBA00007312"/>
    </source>
</evidence>
<dbReference type="InterPro" id="IPR009346">
    <property type="entry name" value="GRIM-19"/>
</dbReference>
<sequence length="152" mass="17969">MSEVARLQDLPPKGGYEKIPFKRVPAKSYFHGSTIIAAYFGISSFGLYLYYLNAKRNHFNDIEIRSAKLATMPLLLAERDREYLKQLRRNRDEEAELMKNVPGWEVGTWYGEPIYKTVPKEQFIDPSYHEFYVHAHFDSFKKRAYIKFLFSN</sequence>
<comment type="subcellular location">
    <subcellularLocation>
        <location evidence="1 14">Mitochondrion inner membrane</location>
        <topology evidence="1 14">Single-pass membrane protein</topology>
        <orientation evidence="1 14">Matrix side</orientation>
    </subcellularLocation>
</comment>
<evidence type="ECO:0000256" key="10">
    <source>
        <dbReference type="ARBA" id="ARBA00023128"/>
    </source>
</evidence>
<keyword evidence="9 14" id="KW-1133">Transmembrane helix</keyword>
<keyword evidence="11 14" id="KW-0472">Membrane</keyword>
<evidence type="ECO:0000256" key="11">
    <source>
        <dbReference type="ARBA" id="ARBA00023136"/>
    </source>
</evidence>
<comment type="function">
    <text evidence="12">Accessory subunit of the mitochondrial membrane respiratory chain NADH dehydrogenase (Complex I), that is believed not to be involved in catalysis. Complex I functions in the transfer of electrons from NADH to the respiratory chain. The immediate electron acceptor for the enzyme is believed to be ubiquinone. Involved in the interferon/all-trans-retinoic acid (IFN/RA) induced cell death. This apoptotic activity is inhibited by interaction with viral IRF1. Prevents the transactivation of STAT3 target genes. May play a role in CARD15-mediated innate mucosal responses and serve to regulate intestinal epithelial cell responses to microbes.</text>
</comment>
<feature type="transmembrane region" description="Helical" evidence="14">
    <location>
        <begin position="29"/>
        <end position="51"/>
    </location>
</feature>
<dbReference type="AlphaFoldDB" id="U5EGY7"/>
<evidence type="ECO:0000313" key="15">
    <source>
        <dbReference type="EMBL" id="JAB56626.1"/>
    </source>
</evidence>
<comment type="subunit">
    <text evidence="13">Complex I is composed of 45 different subunits. Interacts with CARD15, but not with CARD4. Interacts with STAT3, but not with STAT1, STAT2 and STAT5A. Interacts with OLFM4.</text>
</comment>
<dbReference type="GO" id="GO:0005743">
    <property type="term" value="C:mitochondrial inner membrane"/>
    <property type="evidence" value="ECO:0007669"/>
    <property type="project" value="UniProtKB-SubCell"/>
</dbReference>
<evidence type="ECO:0000256" key="5">
    <source>
        <dbReference type="ARBA" id="ARBA00022660"/>
    </source>
</evidence>
<evidence type="ECO:0000256" key="8">
    <source>
        <dbReference type="ARBA" id="ARBA00022982"/>
    </source>
</evidence>
<name>U5EGY7_9DIPT</name>
<evidence type="ECO:0000256" key="12">
    <source>
        <dbReference type="ARBA" id="ARBA00045908"/>
    </source>
</evidence>
<accession>U5EGY7</accession>
<keyword evidence="10 14" id="KW-0496">Mitochondrion</keyword>
<evidence type="ECO:0000256" key="9">
    <source>
        <dbReference type="ARBA" id="ARBA00022989"/>
    </source>
</evidence>
<dbReference type="GO" id="GO:0045271">
    <property type="term" value="C:respiratory chain complex I"/>
    <property type="evidence" value="ECO:0007669"/>
    <property type="project" value="UniProtKB-UniRule"/>
</dbReference>
<keyword evidence="8 14" id="KW-0249">Electron transport</keyword>
<reference evidence="15" key="1">
    <citation type="journal article" date="2014" name="Insect Biochem. Mol. Biol.">
        <title>An insight into the sialome of the frog biting fly, Corethrella appendiculata.</title>
        <authorList>
            <person name="Ribeiro J.M.C."/>
            <person name="Chagas A.C."/>
            <person name="Pham V.M."/>
            <person name="Lounibos L.P."/>
            <person name="Calvo E."/>
        </authorList>
    </citation>
    <scope>NUCLEOTIDE SEQUENCE</scope>
    <source>
        <tissue evidence="15">Salivary glands</tissue>
    </source>
</reference>
<evidence type="ECO:0000256" key="6">
    <source>
        <dbReference type="ARBA" id="ARBA00022692"/>
    </source>
</evidence>
<evidence type="ECO:0000256" key="3">
    <source>
        <dbReference type="ARBA" id="ARBA00018192"/>
    </source>
</evidence>
<keyword evidence="6 14" id="KW-0812">Transmembrane</keyword>
<evidence type="ECO:0000256" key="7">
    <source>
        <dbReference type="ARBA" id="ARBA00022792"/>
    </source>
</evidence>
<keyword evidence="5 14" id="KW-0679">Respiratory chain</keyword>
<evidence type="ECO:0000256" key="1">
    <source>
        <dbReference type="ARBA" id="ARBA00004298"/>
    </source>
</evidence>
<keyword evidence="7 14" id="KW-0999">Mitochondrion inner membrane</keyword>
<protein>
    <recommendedName>
        <fullName evidence="3 14">NADH dehydrogenase [ubiquinone] 1 alpha subcomplex subunit 13</fullName>
    </recommendedName>
</protein>
<evidence type="ECO:0000256" key="4">
    <source>
        <dbReference type="ARBA" id="ARBA00022448"/>
    </source>
</evidence>
<evidence type="ECO:0000256" key="14">
    <source>
        <dbReference type="RuleBase" id="RU368034"/>
    </source>
</evidence>
<dbReference type="Pfam" id="PF06212">
    <property type="entry name" value="GRIM-19"/>
    <property type="match status" value="1"/>
</dbReference>
<dbReference type="PANTHER" id="PTHR12966:SF0">
    <property type="entry name" value="NADH DEHYDROGENASE [UBIQUINONE] 1 ALPHA SUBCOMPLEX SUBUNIT 13"/>
    <property type="match status" value="1"/>
</dbReference>
<evidence type="ECO:0000256" key="13">
    <source>
        <dbReference type="ARBA" id="ARBA00046797"/>
    </source>
</evidence>
<comment type="similarity">
    <text evidence="2 14">Belongs to the complex I NDUFA13 subunit family.</text>
</comment>